<dbReference type="Gene3D" id="2.60.40.790">
    <property type="match status" value="1"/>
</dbReference>
<evidence type="ECO:0000259" key="3">
    <source>
        <dbReference type="PROSITE" id="PS01031"/>
    </source>
</evidence>
<comment type="similarity">
    <text evidence="1 2">Belongs to the small heat shock protein (HSP20) family.</text>
</comment>
<comment type="caution">
    <text evidence="4">The sequence shown here is derived from an EMBL/GenBank/DDBJ whole genome shotgun (WGS) entry which is preliminary data.</text>
</comment>
<dbReference type="InterPro" id="IPR031107">
    <property type="entry name" value="Small_HSP"/>
</dbReference>
<dbReference type="InterPro" id="IPR002068">
    <property type="entry name" value="A-crystallin/Hsp20_dom"/>
</dbReference>
<organism evidence="4 5">
    <name type="scientific">Candidatus Collierbacteria bacterium RIFOXYA2_FULL_46_10</name>
    <dbReference type="NCBI Taxonomy" id="1817726"/>
    <lineage>
        <taxon>Bacteria</taxon>
        <taxon>Candidatus Collieribacteriota</taxon>
    </lineage>
</organism>
<evidence type="ECO:0000256" key="2">
    <source>
        <dbReference type="RuleBase" id="RU003616"/>
    </source>
</evidence>
<dbReference type="SUPFAM" id="SSF49764">
    <property type="entry name" value="HSP20-like chaperones"/>
    <property type="match status" value="1"/>
</dbReference>
<gene>
    <name evidence="4" type="ORF">A2228_00640</name>
</gene>
<dbReference type="EMBL" id="MFAK01000007">
    <property type="protein sequence ID" value="OGD75382.1"/>
    <property type="molecule type" value="Genomic_DNA"/>
</dbReference>
<evidence type="ECO:0000256" key="1">
    <source>
        <dbReference type="PROSITE-ProRule" id="PRU00285"/>
    </source>
</evidence>
<sequence>MAIIRWDPTRALLHWPNVWEDEDWGVTPSDNLDVYETNDQVVVRAAVAGVDPEKVEVTFEKGVLSITGSEETEEKEGKKYYRKASRSYSYRVAIPGNIDMSKEPEATVTNGVIVVSFHKAEEAKPKKIAVKR</sequence>
<evidence type="ECO:0000313" key="5">
    <source>
        <dbReference type="Proteomes" id="UP000176191"/>
    </source>
</evidence>
<accession>A0A1F5F6W6</accession>
<dbReference type="AlphaFoldDB" id="A0A1F5F6W6"/>
<dbReference type="PANTHER" id="PTHR11527">
    <property type="entry name" value="HEAT-SHOCK PROTEIN 20 FAMILY MEMBER"/>
    <property type="match status" value="1"/>
</dbReference>
<name>A0A1F5F6W6_9BACT</name>
<dbReference type="PROSITE" id="PS01031">
    <property type="entry name" value="SHSP"/>
    <property type="match status" value="1"/>
</dbReference>
<dbReference type="CDD" id="cd06464">
    <property type="entry name" value="ACD_sHsps-like"/>
    <property type="match status" value="1"/>
</dbReference>
<evidence type="ECO:0000313" key="4">
    <source>
        <dbReference type="EMBL" id="OGD75382.1"/>
    </source>
</evidence>
<dbReference type="InterPro" id="IPR008978">
    <property type="entry name" value="HSP20-like_chaperone"/>
</dbReference>
<dbReference type="Pfam" id="PF00011">
    <property type="entry name" value="HSP20"/>
    <property type="match status" value="1"/>
</dbReference>
<reference evidence="4 5" key="1">
    <citation type="journal article" date="2016" name="Nat. Commun.">
        <title>Thousands of microbial genomes shed light on interconnected biogeochemical processes in an aquifer system.</title>
        <authorList>
            <person name="Anantharaman K."/>
            <person name="Brown C.T."/>
            <person name="Hug L.A."/>
            <person name="Sharon I."/>
            <person name="Castelle C.J."/>
            <person name="Probst A.J."/>
            <person name="Thomas B.C."/>
            <person name="Singh A."/>
            <person name="Wilkins M.J."/>
            <person name="Karaoz U."/>
            <person name="Brodie E.L."/>
            <person name="Williams K.H."/>
            <person name="Hubbard S.S."/>
            <person name="Banfield J.F."/>
        </authorList>
    </citation>
    <scope>NUCLEOTIDE SEQUENCE [LARGE SCALE GENOMIC DNA]</scope>
</reference>
<proteinExistence type="inferred from homology"/>
<feature type="domain" description="SHSP" evidence="3">
    <location>
        <begin position="23"/>
        <end position="132"/>
    </location>
</feature>
<dbReference type="Proteomes" id="UP000176191">
    <property type="component" value="Unassembled WGS sequence"/>
</dbReference>
<protein>
    <recommendedName>
        <fullName evidence="3">SHSP domain-containing protein</fullName>
    </recommendedName>
</protein>